<dbReference type="PROSITE" id="PS50048">
    <property type="entry name" value="ZN2_CY6_FUNGAL_2"/>
    <property type="match status" value="1"/>
</dbReference>
<evidence type="ECO:0000313" key="10">
    <source>
        <dbReference type="EMBL" id="CAX42656.1"/>
    </source>
</evidence>
<protein>
    <submittedName>
        <fullName evidence="10">Fungal zinc cluster transcription factor, putative</fullName>
    </submittedName>
</protein>
<feature type="region of interest" description="Disordered" evidence="7">
    <location>
        <begin position="1"/>
        <end position="70"/>
    </location>
</feature>
<keyword evidence="3" id="KW-0805">Transcription regulation</keyword>
<evidence type="ECO:0000259" key="8">
    <source>
        <dbReference type="PROSITE" id="PS50048"/>
    </source>
</evidence>
<organism evidence="10 11">
    <name type="scientific">Candida dubliniensis (strain CD36 / ATCC MYA-646 / CBS 7987 / NCPF 3949 / NRRL Y-17841)</name>
    <name type="common">Yeast</name>
    <dbReference type="NCBI Taxonomy" id="573826"/>
    <lineage>
        <taxon>Eukaryota</taxon>
        <taxon>Fungi</taxon>
        <taxon>Dikarya</taxon>
        <taxon>Ascomycota</taxon>
        <taxon>Saccharomycotina</taxon>
        <taxon>Pichiomycetes</taxon>
        <taxon>Debaryomycetaceae</taxon>
        <taxon>Candida/Lodderomyces clade</taxon>
        <taxon>Candida</taxon>
    </lineage>
</organism>
<dbReference type="KEGG" id="cdu:CD36_81260"/>
<dbReference type="EMBL" id="FM992690">
    <property type="protein sequence ID" value="CAX42656.1"/>
    <property type="molecule type" value="Genomic_DNA"/>
</dbReference>
<keyword evidence="1" id="KW-0479">Metal-binding</keyword>
<dbReference type="OrthoDB" id="1747771at2759"/>
<evidence type="ECO:0000256" key="3">
    <source>
        <dbReference type="ARBA" id="ARBA00023015"/>
    </source>
</evidence>
<dbReference type="InterPro" id="IPR051430">
    <property type="entry name" value="Fungal_TF_Env_Response"/>
</dbReference>
<sequence>MESNLSNTESPSPSPSSPSPSSHTTPATTNTTNNENLVNQITTSTTTNTTPSSGNIMTTTTTKPKRQRRSYSCGPCKLLKIKCDLQIPCTACKKFNRINRCLLQPPQPPSEQELSKIQERKKRTTIKKMKLSNEFVQAYNVNPNALPSMISTVESTSKNYEKKTQKYKMNQISLDKGSPSKENNHKISNQLSNSNGSRQDTQLSKTQNSIPPHSLIEIQRHHLSFQQPQMNKQQLHPISYITSVSSPSSTLTSTTFNFPQNSQQEDVIQYLLDMDSQKNIDLTMVDIKRIKRLLPNDFALFKNMFDCYLNTINPIAIDMQDFSEIFKQSNLVYNKLLSIDDENPRNLSINVPFTLIELRNLSLFFLILVNGLLFDFRGSNNKTTMDNARHQNHNNHNTNFLLERRLYKSKNDMIEDWIKISKFIKLKVLAYESLTDIIFLIDWYMILKNYYDYENMVVENYLEFNNLLNYLVLNNDFINTIEDPYNEVGRNPNDDDDVDDDKDTTTVLSSVEEKQVVYPDTRHFKVLSKYWIQLRLIEIDYTFFQFKGSLLFANQLKGTVVPHKKILSTLYKDIELDPITTHLMKIWGLYYKRSKNTTSVREIIKDYLLLYCNMMGTLKDELNEFETTKPLESPNSRSINLKDIELLIKNQRLLHLFVRWLSFIRIESNYFPSLRYTTYLTTIMNLFNHFNYLDDRSNSNVLSMIFNNYSLNNIKLFYQCLVFQGIFLVLLKNALNGNNIYPNSIPKFKINLEKIYQFSLHQYQTTLNKILNHEICRELSENITLFKLITNLSIEFNQYLINPITNNNNNNNLNSKEKDLDLDLTDLIYDLKSKISSSNWDLLLNYFFGSKDNFARYIEKIWDLFQYLKIDPTTTTVSTPTTNIPITSKIYLNDHLIDEVIGKFSGFKFDEDVVNNYFKHCVEPNIFE</sequence>
<accession>B9WDA4</accession>
<dbReference type="GO" id="GO:0001228">
    <property type="term" value="F:DNA-binding transcription activator activity, RNA polymerase II-specific"/>
    <property type="evidence" value="ECO:0007669"/>
    <property type="project" value="TreeGrafter"/>
</dbReference>
<gene>
    <name evidence="9" type="ordered locus">Cd36_81260</name>
    <name evidence="10" type="ORF">CD36_81260</name>
</gene>
<dbReference type="HOGENOM" id="CLU_318556_0_0_1"/>
<evidence type="ECO:0000256" key="4">
    <source>
        <dbReference type="ARBA" id="ARBA00023125"/>
    </source>
</evidence>
<dbReference type="PANTHER" id="PTHR31944">
    <property type="entry name" value="HEME-RESPONSIVE ZINC FINGER TRANSCRIPTION FACTOR HAP1"/>
    <property type="match status" value="1"/>
</dbReference>
<dbReference type="PROSITE" id="PS00463">
    <property type="entry name" value="ZN2_CY6_FUNGAL_1"/>
    <property type="match status" value="1"/>
</dbReference>
<dbReference type="SMART" id="SM00066">
    <property type="entry name" value="GAL4"/>
    <property type="match status" value="1"/>
</dbReference>
<keyword evidence="11" id="KW-1185">Reference proteome</keyword>
<name>B9WDA4_CANDC</name>
<dbReference type="InterPro" id="IPR036864">
    <property type="entry name" value="Zn2-C6_fun-type_DNA-bd_sf"/>
</dbReference>
<dbReference type="RefSeq" id="XP_002419071.1">
    <property type="nucleotide sequence ID" value="XM_002419026.1"/>
</dbReference>
<evidence type="ECO:0000313" key="9">
    <source>
        <dbReference type="CGD" id="CAL0000159481"/>
    </source>
</evidence>
<evidence type="ECO:0000313" key="11">
    <source>
        <dbReference type="Proteomes" id="UP000002605"/>
    </source>
</evidence>
<dbReference type="SUPFAM" id="SSF57701">
    <property type="entry name" value="Zn2/Cys6 DNA-binding domain"/>
    <property type="match status" value="1"/>
</dbReference>
<keyword evidence="4" id="KW-0238">DNA-binding</keyword>
<dbReference type="PANTHER" id="PTHR31944:SF131">
    <property type="entry name" value="HEME-RESPONSIVE ZINC FINGER TRANSCRIPTION FACTOR HAP1"/>
    <property type="match status" value="1"/>
</dbReference>
<dbReference type="GO" id="GO:0005634">
    <property type="term" value="C:nucleus"/>
    <property type="evidence" value="ECO:0007669"/>
    <property type="project" value="TreeGrafter"/>
</dbReference>
<dbReference type="CGD" id="CAL0000159481">
    <property type="gene designation" value="Cd36_81260"/>
</dbReference>
<dbReference type="Proteomes" id="UP000002605">
    <property type="component" value="Chromosome 3"/>
</dbReference>
<evidence type="ECO:0000256" key="1">
    <source>
        <dbReference type="ARBA" id="ARBA00022723"/>
    </source>
</evidence>
<keyword evidence="6" id="KW-0539">Nucleus</keyword>
<dbReference type="VEuPathDB" id="FungiDB:CD36_81260"/>
<proteinExistence type="predicted"/>
<dbReference type="GeneID" id="8047015"/>
<keyword evidence="2" id="KW-0862">Zinc</keyword>
<dbReference type="AlphaFoldDB" id="B9WDA4"/>
<dbReference type="InterPro" id="IPR001138">
    <property type="entry name" value="Zn2Cys6_DnaBD"/>
</dbReference>
<feature type="compositionally biased region" description="Low complexity" evidence="7">
    <location>
        <begin position="19"/>
        <end position="62"/>
    </location>
</feature>
<feature type="domain" description="Zn(2)-C6 fungal-type" evidence="8">
    <location>
        <begin position="72"/>
        <end position="103"/>
    </location>
</feature>
<dbReference type="eggNOG" id="ENOG502S81P">
    <property type="taxonomic scope" value="Eukaryota"/>
</dbReference>
<evidence type="ECO:0000256" key="5">
    <source>
        <dbReference type="ARBA" id="ARBA00023163"/>
    </source>
</evidence>
<feature type="region of interest" description="Disordered" evidence="7">
    <location>
        <begin position="174"/>
        <end position="208"/>
    </location>
</feature>
<dbReference type="CDD" id="cd00067">
    <property type="entry name" value="GAL4"/>
    <property type="match status" value="1"/>
</dbReference>
<evidence type="ECO:0000256" key="2">
    <source>
        <dbReference type="ARBA" id="ARBA00022833"/>
    </source>
</evidence>
<dbReference type="GO" id="GO:0008270">
    <property type="term" value="F:zinc ion binding"/>
    <property type="evidence" value="ECO:0007669"/>
    <property type="project" value="InterPro"/>
</dbReference>
<evidence type="ECO:0000256" key="6">
    <source>
        <dbReference type="ARBA" id="ARBA00023242"/>
    </source>
</evidence>
<keyword evidence="5" id="KW-0804">Transcription</keyword>
<feature type="compositionally biased region" description="Low complexity" evidence="7">
    <location>
        <begin position="1"/>
        <end position="11"/>
    </location>
</feature>
<evidence type="ECO:0000256" key="7">
    <source>
        <dbReference type="SAM" id="MobiDB-lite"/>
    </source>
</evidence>
<dbReference type="GO" id="GO:0000978">
    <property type="term" value="F:RNA polymerase II cis-regulatory region sequence-specific DNA binding"/>
    <property type="evidence" value="ECO:0007669"/>
    <property type="project" value="TreeGrafter"/>
</dbReference>
<reference evidence="10 11" key="1">
    <citation type="journal article" date="2009" name="Genome Res.">
        <title>Comparative genomics of the fungal pathogens Candida dubliniensis and Candida albicans.</title>
        <authorList>
            <person name="Jackson A.P."/>
            <person name="Gamble J.A."/>
            <person name="Yeomans T."/>
            <person name="Moran G.P."/>
            <person name="Saunders D."/>
            <person name="Harris D."/>
            <person name="Aslett M."/>
            <person name="Barrell J.F."/>
            <person name="Butler G."/>
            <person name="Citiulo F."/>
            <person name="Coleman D.C."/>
            <person name="de Groot P.W.J."/>
            <person name="Goodwin T.J."/>
            <person name="Quail M.A."/>
            <person name="McQuillan J."/>
            <person name="Munro C.A."/>
            <person name="Pain A."/>
            <person name="Poulter R.T."/>
            <person name="Rajandream M.A."/>
            <person name="Renauld H."/>
            <person name="Spiering M.J."/>
            <person name="Tivey A."/>
            <person name="Gow N.A.R."/>
            <person name="Barrell B."/>
            <person name="Sullivan D.J."/>
            <person name="Berriman M."/>
        </authorList>
    </citation>
    <scope>NUCLEOTIDE SEQUENCE [LARGE SCALE GENOMIC DNA]</scope>
    <source>
        <strain evidence="11">CD36 / ATCC MYA-646 / CBS 7987 / NCPF 3949 / NRRL Y-17841</strain>
    </source>
</reference>
<dbReference type="Pfam" id="PF00172">
    <property type="entry name" value="Zn_clus"/>
    <property type="match status" value="1"/>
</dbReference>
<feature type="compositionally biased region" description="Polar residues" evidence="7">
    <location>
        <begin position="186"/>
        <end position="208"/>
    </location>
</feature>